<dbReference type="AlphaFoldDB" id="A0A3M7RI90"/>
<dbReference type="PANTHER" id="PTHR12788:SF7">
    <property type="entry name" value="PROTEIN-TYROSINE SULFOTRANSFERASE-RELATED"/>
    <property type="match status" value="1"/>
</dbReference>
<keyword evidence="3 5" id="KW-0808">Transferase</keyword>
<dbReference type="InterPro" id="IPR027417">
    <property type="entry name" value="P-loop_NTPase"/>
</dbReference>
<name>A0A3M7RI90_BRAPC</name>
<evidence type="ECO:0000313" key="7">
    <source>
        <dbReference type="Proteomes" id="UP000276133"/>
    </source>
</evidence>
<organism evidence="6 7">
    <name type="scientific">Brachionus plicatilis</name>
    <name type="common">Marine rotifer</name>
    <name type="synonym">Brachionus muelleri</name>
    <dbReference type="NCBI Taxonomy" id="10195"/>
    <lineage>
        <taxon>Eukaryota</taxon>
        <taxon>Metazoa</taxon>
        <taxon>Spiralia</taxon>
        <taxon>Gnathifera</taxon>
        <taxon>Rotifera</taxon>
        <taxon>Eurotatoria</taxon>
        <taxon>Monogononta</taxon>
        <taxon>Pseudotrocha</taxon>
        <taxon>Ploima</taxon>
        <taxon>Brachionidae</taxon>
        <taxon>Brachionus</taxon>
    </lineage>
</organism>
<comment type="catalytic activity">
    <reaction evidence="4 5">
        <text>L-tyrosyl-[protein] + 3'-phosphoadenylyl sulfate = O-sulfo-L-tyrosine-[protein] + adenosine 3',5'-bisphosphate + H(+)</text>
        <dbReference type="Rhea" id="RHEA:16801"/>
        <dbReference type="Rhea" id="RHEA-COMP:10136"/>
        <dbReference type="Rhea" id="RHEA-COMP:11688"/>
        <dbReference type="ChEBI" id="CHEBI:15378"/>
        <dbReference type="ChEBI" id="CHEBI:46858"/>
        <dbReference type="ChEBI" id="CHEBI:58339"/>
        <dbReference type="ChEBI" id="CHEBI:58343"/>
        <dbReference type="ChEBI" id="CHEBI:65286"/>
        <dbReference type="EC" id="2.8.2.20"/>
    </reaction>
</comment>
<comment type="caution">
    <text evidence="6">The sequence shown here is derived from an EMBL/GenBank/DDBJ whole genome shotgun (WGS) entry which is preliminary data.</text>
</comment>
<protein>
    <recommendedName>
        <fullName evidence="2 5">Protein-tyrosine sulfotransferase</fullName>
        <ecNumber evidence="2 5">2.8.2.20</ecNumber>
    </recommendedName>
</protein>
<dbReference type="STRING" id="10195.A0A3M7RI90"/>
<proteinExistence type="inferred from homology"/>
<evidence type="ECO:0000256" key="5">
    <source>
        <dbReference type="RuleBase" id="RU365018"/>
    </source>
</evidence>
<dbReference type="EMBL" id="REGN01003317">
    <property type="protein sequence ID" value="RNA23281.1"/>
    <property type="molecule type" value="Genomic_DNA"/>
</dbReference>
<dbReference type="SUPFAM" id="SSF52540">
    <property type="entry name" value="P-loop containing nucleoside triphosphate hydrolases"/>
    <property type="match status" value="1"/>
</dbReference>
<dbReference type="GO" id="GO:0005794">
    <property type="term" value="C:Golgi apparatus"/>
    <property type="evidence" value="ECO:0007669"/>
    <property type="project" value="UniProtKB-ARBA"/>
</dbReference>
<evidence type="ECO:0000256" key="2">
    <source>
        <dbReference type="ARBA" id="ARBA00013262"/>
    </source>
</evidence>
<sequence length="294" mass="34432">MQLYYQQTYFFLSPSSSRKAFSSKNSNKGRLFDPEFVEQVLDKKILFIGGVGRSGTTLMRSILDTHSSINCGPESPFLSYFIRFYQSLKKDTTTLSKTIKRGYEPNFLNRAMAVFLIYSMENKNKVGDILCEKFPSIMSISYDLHKTLPNAKFIYMLRDGREVAYSFIKKLNKPPTFGINWNKQNKIYLNNCDKMGSKFCKKIRYKDLISSTKQTLEKICNFLEIEWTEKFLNHQNYIGSEVFAVNDEWSYRQIKKPINNGSFNSWMGKIEGYDQKFPYFQLYILVFQVPALNI</sequence>
<gene>
    <name evidence="6" type="ORF">BpHYR1_033080</name>
</gene>
<reference evidence="6 7" key="1">
    <citation type="journal article" date="2018" name="Sci. Rep.">
        <title>Genomic signatures of local adaptation to the degree of environmental predictability in rotifers.</title>
        <authorList>
            <person name="Franch-Gras L."/>
            <person name="Hahn C."/>
            <person name="Garcia-Roger E.M."/>
            <person name="Carmona M.J."/>
            <person name="Serra M."/>
            <person name="Gomez A."/>
        </authorList>
    </citation>
    <scope>NUCLEOTIDE SEQUENCE [LARGE SCALE GENOMIC DNA]</scope>
    <source>
        <strain evidence="6">HYR1</strain>
    </source>
</reference>
<dbReference type="Pfam" id="PF13469">
    <property type="entry name" value="Sulfotransfer_3"/>
    <property type="match status" value="1"/>
</dbReference>
<accession>A0A3M7RI90</accession>
<dbReference type="InterPro" id="IPR026634">
    <property type="entry name" value="TPST-like"/>
</dbReference>
<dbReference type="GO" id="GO:0008476">
    <property type="term" value="F:protein-tyrosine sulfotransferase activity"/>
    <property type="evidence" value="ECO:0007669"/>
    <property type="project" value="UniProtKB-EC"/>
</dbReference>
<dbReference type="EC" id="2.8.2.20" evidence="2 5"/>
<dbReference type="PANTHER" id="PTHR12788">
    <property type="entry name" value="PROTEIN-TYROSINE SULFOTRANSFERASE 2"/>
    <property type="match status" value="1"/>
</dbReference>
<dbReference type="Proteomes" id="UP000276133">
    <property type="component" value="Unassembled WGS sequence"/>
</dbReference>
<evidence type="ECO:0000256" key="3">
    <source>
        <dbReference type="ARBA" id="ARBA00022679"/>
    </source>
</evidence>
<evidence type="ECO:0000256" key="4">
    <source>
        <dbReference type="ARBA" id="ARBA00048460"/>
    </source>
</evidence>
<dbReference type="OrthoDB" id="10117425at2759"/>
<comment type="similarity">
    <text evidence="1 5">Belongs to the protein sulfotransferase family.</text>
</comment>
<evidence type="ECO:0000256" key="1">
    <source>
        <dbReference type="ARBA" id="ARBA00009988"/>
    </source>
</evidence>
<comment type="function">
    <text evidence="5">Catalyzes the O-sulfation of tyrosine residues within acidic motifs of polypeptides, using 3'-phosphoadenylyl sulfate (PAPS) as cosubstrate.</text>
</comment>
<evidence type="ECO:0000313" key="6">
    <source>
        <dbReference type="EMBL" id="RNA23281.1"/>
    </source>
</evidence>
<dbReference type="Gene3D" id="3.40.50.300">
    <property type="entry name" value="P-loop containing nucleotide triphosphate hydrolases"/>
    <property type="match status" value="1"/>
</dbReference>
<keyword evidence="7" id="KW-1185">Reference proteome</keyword>